<evidence type="ECO:0000256" key="1">
    <source>
        <dbReference type="SAM" id="MobiDB-lite"/>
    </source>
</evidence>
<name>A0A2N5EJS2_9GAMM</name>
<dbReference type="Pfam" id="PF23505">
    <property type="entry name" value="YqgG"/>
    <property type="match status" value="1"/>
</dbReference>
<evidence type="ECO:0000313" key="3">
    <source>
        <dbReference type="Proteomes" id="UP000234626"/>
    </source>
</evidence>
<accession>A0A2N5EJS2</accession>
<dbReference type="InterPro" id="IPR057800">
    <property type="entry name" value="YqgG-like"/>
</dbReference>
<gene>
    <name evidence="2" type="ORF">CYR34_17020</name>
</gene>
<dbReference type="EMBL" id="PJZK01000020">
    <property type="protein sequence ID" value="PLR45968.1"/>
    <property type="molecule type" value="Genomic_DNA"/>
</dbReference>
<dbReference type="AlphaFoldDB" id="A0A2N5EJS2"/>
<evidence type="ECO:0000313" key="2">
    <source>
        <dbReference type="EMBL" id="PLR45968.1"/>
    </source>
</evidence>
<protein>
    <submittedName>
        <fullName evidence="2">Uncharacterized protein</fullName>
    </submittedName>
</protein>
<dbReference type="Proteomes" id="UP000234626">
    <property type="component" value="Unassembled WGS sequence"/>
</dbReference>
<proteinExistence type="predicted"/>
<organism evidence="2 3">
    <name type="scientific">Chimaeribacter arupi</name>
    <dbReference type="NCBI Taxonomy" id="2060066"/>
    <lineage>
        <taxon>Bacteria</taxon>
        <taxon>Pseudomonadati</taxon>
        <taxon>Pseudomonadota</taxon>
        <taxon>Gammaproteobacteria</taxon>
        <taxon>Enterobacterales</taxon>
        <taxon>Yersiniaceae</taxon>
        <taxon>Chimaeribacter</taxon>
    </lineage>
</organism>
<sequence length="61" mass="6640">MEVVRLMTRCLPVVTFMQLRHRVMSLATATCLSSLSSTSERCYPPLGATQDSRAGKPGSLP</sequence>
<reference evidence="2 3" key="1">
    <citation type="submission" date="2017-12" db="EMBL/GenBank/DDBJ databases">
        <title>Characterization of six clinical isolates of Enterochimera gen. nov., a novel genus of the Yersiniaciae family and the three species Enterochimera arupensis sp. nov., Enterochimera coloradensis sp. nov, and Enterochimera californica sp. nov.</title>
        <authorList>
            <person name="Rossi A."/>
            <person name="Fisher M."/>
        </authorList>
    </citation>
    <scope>NUCLEOTIDE SEQUENCE [LARGE SCALE GENOMIC DNA]</scope>
    <source>
        <strain evidence="2 3">2016Iso1</strain>
    </source>
</reference>
<keyword evidence="3" id="KW-1185">Reference proteome</keyword>
<comment type="caution">
    <text evidence="2">The sequence shown here is derived from an EMBL/GenBank/DDBJ whole genome shotgun (WGS) entry which is preliminary data.</text>
</comment>
<feature type="region of interest" description="Disordered" evidence="1">
    <location>
        <begin position="36"/>
        <end position="61"/>
    </location>
</feature>